<feature type="compositionally biased region" description="Basic residues" evidence="1">
    <location>
        <begin position="669"/>
        <end position="687"/>
    </location>
</feature>
<feature type="region of interest" description="Disordered" evidence="1">
    <location>
        <begin position="660"/>
        <end position="687"/>
    </location>
</feature>
<protein>
    <submittedName>
        <fullName evidence="2">NERD domain-containing protein</fullName>
    </submittedName>
</protein>
<name>A0A744FUC5_SALER</name>
<dbReference type="AlphaFoldDB" id="A0A744FUC5"/>
<evidence type="ECO:0000313" key="2">
    <source>
        <dbReference type="EMBL" id="HAF2550208.1"/>
    </source>
</evidence>
<evidence type="ECO:0000256" key="1">
    <source>
        <dbReference type="SAM" id="MobiDB-lite"/>
    </source>
</evidence>
<dbReference type="RefSeq" id="WP_061376708.1">
    <property type="nucleotide sequence ID" value="NZ_BCOB01000104.1"/>
</dbReference>
<comment type="caution">
    <text evidence="2">The sequence shown here is derived from an EMBL/GenBank/DDBJ whole genome shotgun (WGS) entry which is preliminary data.</text>
</comment>
<dbReference type="EMBL" id="DAAUOZ010000003">
    <property type="protein sequence ID" value="HAF2550208.1"/>
    <property type="molecule type" value="Genomic_DNA"/>
</dbReference>
<gene>
    <name evidence="2" type="ORF">G8N34_001230</name>
</gene>
<sequence>MSNVVKELSEYKLDGFAELLNQSLDDDEALDILNKMFSTLTTFIIHPSSKRKKRDDFIDSLRSIFYDGFDNSIRLIDEKVNVIKNAEELFDSISDFINECVISSLPIDTQLWSHIERAKAQQLSIRQNVERSDSKKNISSLSVKVRNEQGVLYNPDAATENNIKYLTLTLKLLAFRNGWGTESAYIFPSKVDVSEDNTEQAGAIELLARSWLSLEDIAKRSILFNGHVNITEEENIGNDLKNNGVKKAYHFDRNECKIEYFDSIACERVKKALLQNLVSTIKYLGLDKKIKSNSDKTFEFEDKTYLFVDEILTHISISEVFCCDTHENDAPYNGLFLREWIRGYFALKSFSENHSEDNNIFSYDEILTHIVNSGLSHEKAEIFINICSFAQNSKDLFDTPLLRLNENNVYIFSYLLKQINISQVIMSRMSSLETDNSKKGLAFEKTTHEMLRNAGIDSKTFQFKRDEQYEYDAVFILNNKIFILECKNRSLCWSDPIKLHRQGKFIEDAIYQVLRLKNALVQHPEVIREHFNVNIEDYEIIPIIFNRMPFSWEGPLDGVYISDYSSLSRFLKSSHINKITTKSDVVTKTRYKQWKGEVVTAEDLLNHLKSPLQLKPFKNTRVGNGYWWVGNNEKAFTVVEYEFNHNKYRENEMRLLSIPSSKAKENKNIKKNKRKLARKSKRANRKK</sequence>
<proteinExistence type="predicted"/>
<organism evidence="2">
    <name type="scientific">Salmonella enterica</name>
    <name type="common">Salmonella choleraesuis</name>
    <dbReference type="NCBI Taxonomy" id="28901"/>
    <lineage>
        <taxon>Bacteria</taxon>
        <taxon>Pseudomonadati</taxon>
        <taxon>Pseudomonadota</taxon>
        <taxon>Gammaproteobacteria</taxon>
        <taxon>Enterobacterales</taxon>
        <taxon>Enterobacteriaceae</taxon>
        <taxon>Salmonella</taxon>
    </lineage>
</organism>
<accession>A0A744FUC5</accession>
<reference evidence="2" key="2">
    <citation type="submission" date="2020-02" db="EMBL/GenBank/DDBJ databases">
        <authorList>
            <consortium name="NCBI Pathogen Detection Project"/>
        </authorList>
    </citation>
    <scope>NUCLEOTIDE SEQUENCE</scope>
    <source>
        <strain evidence="2">MA.NL_L19</strain>
    </source>
</reference>
<reference evidence="2" key="1">
    <citation type="journal article" date="2018" name="Genome Biol.">
        <title>SKESA: strategic k-mer extension for scrupulous assemblies.</title>
        <authorList>
            <person name="Souvorov A."/>
            <person name="Agarwala R."/>
            <person name="Lipman D.J."/>
        </authorList>
    </citation>
    <scope>NUCLEOTIDE SEQUENCE</scope>
    <source>
        <strain evidence="2">MA.NL_L19</strain>
    </source>
</reference>